<comment type="similarity">
    <text evidence="2">Belongs to the cytidylyltransferase family.</text>
</comment>
<dbReference type="InterPro" id="IPR014729">
    <property type="entry name" value="Rossmann-like_a/b/a_fold"/>
</dbReference>
<dbReference type="HOGENOM" id="CLU_031246_1_0_1"/>
<comment type="pathway">
    <text evidence="9">Phospholipid metabolism; phosphatidylethanolamine biosynthesis; phosphatidylethanolamine from ethanolamine: step 2/3.</text>
</comment>
<dbReference type="AlphaFoldDB" id="G0WI42"/>
<reference evidence="13 14" key="1">
    <citation type="journal article" date="2011" name="Proc. Natl. Acad. Sci. U.S.A.">
        <title>Evolutionary erosion of yeast sex chromosomes by mating-type switching accidents.</title>
        <authorList>
            <person name="Gordon J.L."/>
            <person name="Armisen D."/>
            <person name="Proux-Wera E."/>
            <person name="Oheigeartaigh S.S."/>
            <person name="Byrne K.P."/>
            <person name="Wolfe K.H."/>
        </authorList>
    </citation>
    <scope>NUCLEOTIDE SEQUENCE [LARGE SCALE GENOMIC DNA]</scope>
    <source>
        <strain evidence="14">ATCC 10597 / BCRC 20456 / CBS 421 / NBRC 0211 / NRRL Y-12639</strain>
    </source>
</reference>
<dbReference type="GO" id="GO:0006646">
    <property type="term" value="P:phosphatidylethanolamine biosynthetic process"/>
    <property type="evidence" value="ECO:0007669"/>
    <property type="project" value="UniProtKB-UniPathway"/>
</dbReference>
<evidence type="ECO:0000256" key="2">
    <source>
        <dbReference type="ARBA" id="ARBA00010101"/>
    </source>
</evidence>
<name>G0WI42_NAUDC</name>
<dbReference type="PANTHER" id="PTHR45780:SF2">
    <property type="entry name" value="ETHANOLAMINE-PHOSPHATE CYTIDYLYLTRANSFERASE"/>
    <property type="match status" value="1"/>
</dbReference>
<evidence type="ECO:0000313" key="13">
    <source>
        <dbReference type="EMBL" id="CCD27453.1"/>
    </source>
</evidence>
<keyword evidence="3" id="KW-0444">Lipid biosynthesis</keyword>
<dbReference type="STRING" id="1071378.G0WI42"/>
<feature type="domain" description="Cytidyltransferase-like" evidence="12">
    <location>
        <begin position="210"/>
        <end position="288"/>
    </location>
</feature>
<dbReference type="Pfam" id="PF01467">
    <property type="entry name" value="CTP_transf_like"/>
    <property type="match status" value="2"/>
</dbReference>
<evidence type="ECO:0000256" key="11">
    <source>
        <dbReference type="ARBA" id="ARBA00031473"/>
    </source>
</evidence>
<evidence type="ECO:0000256" key="8">
    <source>
        <dbReference type="ARBA" id="ARBA00023264"/>
    </source>
</evidence>
<dbReference type="eggNOG" id="KOG2803">
    <property type="taxonomic scope" value="Eukaryota"/>
</dbReference>
<dbReference type="EMBL" id="HE580277">
    <property type="protein sequence ID" value="CCD27453.1"/>
    <property type="molecule type" value="Genomic_DNA"/>
</dbReference>
<dbReference type="PANTHER" id="PTHR45780">
    <property type="entry name" value="ETHANOLAMINE-PHOSPHATE CYTIDYLYLTRANSFERASE"/>
    <property type="match status" value="1"/>
</dbReference>
<accession>G0WI42</accession>
<keyword evidence="5" id="KW-0548">Nucleotidyltransferase</keyword>
<dbReference type="InterPro" id="IPR041723">
    <property type="entry name" value="CCT"/>
</dbReference>
<evidence type="ECO:0000256" key="3">
    <source>
        <dbReference type="ARBA" id="ARBA00022516"/>
    </source>
</evidence>
<dbReference type="GO" id="GO:0005737">
    <property type="term" value="C:cytoplasm"/>
    <property type="evidence" value="ECO:0007669"/>
    <property type="project" value="TreeGrafter"/>
</dbReference>
<protein>
    <recommendedName>
        <fullName evidence="10">ethanolamine-phosphate cytidylyltransferase</fullName>
        <ecNumber evidence="10">2.7.7.14</ecNumber>
    </recommendedName>
    <alternativeName>
        <fullName evidence="11">CTP:phosphoethanolamine cytidylyltransferase</fullName>
    </alternativeName>
</protein>
<dbReference type="SUPFAM" id="SSF52374">
    <property type="entry name" value="Nucleotidylyl transferase"/>
    <property type="match status" value="2"/>
</dbReference>
<gene>
    <name evidence="13" type="primary">NDAI0K02620</name>
    <name evidence="13" type="ordered locus">NDAI_0K02620</name>
</gene>
<dbReference type="InterPro" id="IPR044608">
    <property type="entry name" value="Ect1/PCYT2"/>
</dbReference>
<dbReference type="EC" id="2.7.7.14" evidence="10"/>
<keyword evidence="4" id="KW-0808">Transferase</keyword>
<evidence type="ECO:0000313" key="14">
    <source>
        <dbReference type="Proteomes" id="UP000000689"/>
    </source>
</evidence>
<dbReference type="NCBIfam" id="TIGR00125">
    <property type="entry name" value="cyt_tran_rel"/>
    <property type="match status" value="1"/>
</dbReference>
<keyword evidence="8" id="KW-1208">Phospholipid metabolism</keyword>
<dbReference type="OrthoDB" id="40021at2759"/>
<evidence type="ECO:0000256" key="10">
    <source>
        <dbReference type="ARBA" id="ARBA00024221"/>
    </source>
</evidence>
<keyword evidence="14" id="KW-1185">Reference proteome</keyword>
<sequence>MTMNYENDANRLWIDGCFDFVHHGHACAMLQARQTGLRAHKDESRLFVGVHNDTDINYNKGAPPVMNGPERYAHAKSIRWCSAVLEDAPYVTDPIWMDRFRCKYVVHGDDITLDANGVDCYHVMKKMDRFKVVKRTYGVSTTEIIQRILTGIVPGPNDEDYRPTVNELEFCSLGANGFDKHCYVFDKNLSQECQVVGGGFEMKLEDTVLVIGDFDLFHVGHIDQLRKIKLALAPDKKLIAGIKTPSVSSESGNTIMTLKERALSVLSCKYVDGIVMEPDCSITDQPDIFSKVYKMDSRELIDGGTFSVYLTKEIIIGRIEGQRDVYTKRNIQKGMTM</sequence>
<evidence type="ECO:0000256" key="7">
    <source>
        <dbReference type="ARBA" id="ARBA00023209"/>
    </source>
</evidence>
<comment type="pathway">
    <text evidence="1">Lipid metabolism.</text>
</comment>
<dbReference type="CDD" id="cd02174">
    <property type="entry name" value="CCT"/>
    <property type="match status" value="1"/>
</dbReference>
<dbReference type="UniPathway" id="UPA00558">
    <property type="reaction ID" value="UER00742"/>
</dbReference>
<dbReference type="GO" id="GO:0004306">
    <property type="term" value="F:ethanolamine-phosphate cytidylyltransferase activity"/>
    <property type="evidence" value="ECO:0007669"/>
    <property type="project" value="UniProtKB-EC"/>
</dbReference>
<dbReference type="Gene3D" id="3.40.50.620">
    <property type="entry name" value="HUPs"/>
    <property type="match status" value="2"/>
</dbReference>
<feature type="domain" description="Cytidyltransferase-like" evidence="12">
    <location>
        <begin position="14"/>
        <end position="147"/>
    </location>
</feature>
<keyword evidence="6" id="KW-0443">Lipid metabolism</keyword>
<organism evidence="13 14">
    <name type="scientific">Naumovozyma dairenensis (strain ATCC 10597 / BCRC 20456 / CBS 421 / NBRC 0211 / NRRL Y-12639)</name>
    <name type="common">Saccharomyces dairenensis</name>
    <dbReference type="NCBI Taxonomy" id="1071378"/>
    <lineage>
        <taxon>Eukaryota</taxon>
        <taxon>Fungi</taxon>
        <taxon>Dikarya</taxon>
        <taxon>Ascomycota</taxon>
        <taxon>Saccharomycotina</taxon>
        <taxon>Saccharomycetes</taxon>
        <taxon>Saccharomycetales</taxon>
        <taxon>Saccharomycetaceae</taxon>
        <taxon>Naumovozyma</taxon>
    </lineage>
</organism>
<evidence type="ECO:0000256" key="5">
    <source>
        <dbReference type="ARBA" id="ARBA00022695"/>
    </source>
</evidence>
<proteinExistence type="inferred from homology"/>
<dbReference type="RefSeq" id="XP_003672696.1">
    <property type="nucleotide sequence ID" value="XM_003672648.1"/>
</dbReference>
<keyword evidence="7" id="KW-0594">Phospholipid biosynthesis</keyword>
<dbReference type="KEGG" id="ndi:NDAI_0K02620"/>
<evidence type="ECO:0000256" key="1">
    <source>
        <dbReference type="ARBA" id="ARBA00005189"/>
    </source>
</evidence>
<dbReference type="GeneID" id="11497898"/>
<dbReference type="InterPro" id="IPR004821">
    <property type="entry name" value="Cyt_trans-like"/>
</dbReference>
<evidence type="ECO:0000256" key="6">
    <source>
        <dbReference type="ARBA" id="ARBA00023098"/>
    </source>
</evidence>
<evidence type="ECO:0000259" key="12">
    <source>
        <dbReference type="Pfam" id="PF01467"/>
    </source>
</evidence>
<dbReference type="Proteomes" id="UP000000689">
    <property type="component" value="Chromosome 11"/>
</dbReference>
<dbReference type="OMA" id="FESNNWV"/>
<evidence type="ECO:0000256" key="4">
    <source>
        <dbReference type="ARBA" id="ARBA00022679"/>
    </source>
</evidence>
<evidence type="ECO:0000256" key="9">
    <source>
        <dbReference type="ARBA" id="ARBA00024191"/>
    </source>
</evidence>